<proteinExistence type="predicted"/>
<keyword evidence="2" id="KW-1185">Reference proteome</keyword>
<reference evidence="1" key="1">
    <citation type="submission" date="2018-02" db="EMBL/GenBank/DDBJ databases">
        <title>The genomes of Aspergillus section Nigri reveals drivers in fungal speciation.</title>
        <authorList>
            <consortium name="DOE Joint Genome Institute"/>
            <person name="Vesth T.C."/>
            <person name="Nybo J."/>
            <person name="Theobald S."/>
            <person name="Brandl J."/>
            <person name="Frisvad J.C."/>
            <person name="Nielsen K.F."/>
            <person name="Lyhne E.K."/>
            <person name="Kogle M.E."/>
            <person name="Kuo A."/>
            <person name="Riley R."/>
            <person name="Clum A."/>
            <person name="Nolan M."/>
            <person name="Lipzen A."/>
            <person name="Salamov A."/>
            <person name="Henrissat B."/>
            <person name="Wiebenga A."/>
            <person name="De vries R.P."/>
            <person name="Grigoriev I.V."/>
            <person name="Mortensen U.H."/>
            <person name="Andersen M.R."/>
            <person name="Baker S.E."/>
        </authorList>
    </citation>
    <scope>NUCLEOTIDE SEQUENCE</scope>
    <source>
        <strain evidence="1">CBS 621.78</strain>
    </source>
</reference>
<protein>
    <submittedName>
        <fullName evidence="1">Uncharacterized protein</fullName>
    </submittedName>
</protein>
<gene>
    <name evidence="1" type="ORF">BO95DRAFT_437472</name>
</gene>
<evidence type="ECO:0000313" key="1">
    <source>
        <dbReference type="EMBL" id="RAH51311.1"/>
    </source>
</evidence>
<name>A0ACD1GPY4_9EURO</name>
<sequence length="244" mass="27323">MWPRLVLLPPLLNDELVVLMHHHSRGLFHSIVPDPLFLIPPEVYYLLLRRPICLGRFIFFQKLSILFPCKPIPNQVLTLLSTSVDTASSPIHLPSTPIPTETMSNDQPQSPRHWHGDPGNRHEHLNVWVRGGPSSPYFRRPSVPGGSVYTTATGPEMTTDRRGSSSSDMSSNSTNMSSSPPRAPDRRRSSGQNSSLFEGLTSQKRNSADPNFASRRESYTEQAQTGGMFARWWDGYTRGSNQGK</sequence>
<accession>A0ACD1GPY4</accession>
<organism evidence="1 2">
    <name type="scientific">Aspergillus brunneoviolaceus CBS 621.78</name>
    <dbReference type="NCBI Taxonomy" id="1450534"/>
    <lineage>
        <taxon>Eukaryota</taxon>
        <taxon>Fungi</taxon>
        <taxon>Dikarya</taxon>
        <taxon>Ascomycota</taxon>
        <taxon>Pezizomycotina</taxon>
        <taxon>Eurotiomycetes</taxon>
        <taxon>Eurotiomycetidae</taxon>
        <taxon>Eurotiales</taxon>
        <taxon>Aspergillaceae</taxon>
        <taxon>Aspergillus</taxon>
        <taxon>Aspergillus subgen. Circumdati</taxon>
    </lineage>
</organism>
<dbReference type="EMBL" id="KZ825310">
    <property type="protein sequence ID" value="RAH51311.1"/>
    <property type="molecule type" value="Genomic_DNA"/>
</dbReference>
<dbReference type="Proteomes" id="UP000249057">
    <property type="component" value="Unassembled WGS sequence"/>
</dbReference>
<evidence type="ECO:0000313" key="2">
    <source>
        <dbReference type="Proteomes" id="UP000249057"/>
    </source>
</evidence>